<proteinExistence type="predicted"/>
<dbReference type="Pfam" id="PF24764">
    <property type="entry name" value="rva_4"/>
    <property type="match status" value="1"/>
</dbReference>
<dbReference type="GeneTree" id="ENSGT00940000164996"/>
<dbReference type="InterPro" id="IPR012337">
    <property type="entry name" value="RNaseH-like_sf"/>
</dbReference>
<reference evidence="2" key="2">
    <citation type="submission" date="2025-09" db="UniProtKB">
        <authorList>
            <consortium name="Ensembl"/>
        </authorList>
    </citation>
    <scope>IDENTIFICATION</scope>
</reference>
<evidence type="ECO:0000313" key="2">
    <source>
        <dbReference type="Ensembl" id="ENSCCRP00000135322.1"/>
    </source>
</evidence>
<sequence>MADSRPQQRTEPLIVRQFMERMLRRLQEVLRCQPVDLDYLHFVLSHEVGLVRSFANVVELPQGVVRALSDLLRLLRLQEESYPAATDAEVLGGDRGQPKLVISKECLQNLIDMQLPIPCVAKLLGVCKRTVYRRMREYGLSVTGSYSNLTDEELDNLVRSVKLKMPHIGYRMMKGELQAMGYRVRWDQVSASMHRVDSAGILERITCLGCVARRTYSVKGPHSLVHVDTNHKLIRYGIVIFAGIDGYSRKIMYLGSANNNKASTALGFFMSSVEKFGFPLRVRGDQGVENVCIAQCMFTVRGCGRASYISGKSVHNQRVERLWRDVWMAVTRVYYELLHGLEDECLLDPSNSLQLFCAQYIFVPRLQMDLNTFTAGWDNHPLRTEQNLTPNQLWTIGLLQYPVAAPENLEDLQDHFLDFNPDREDAAAAGGVVLPPIQCPLGPQAMAGLRAAINPITPSQDNGKDIYKAVLDYVTLHSNLAG</sequence>
<dbReference type="InterPro" id="IPR058913">
    <property type="entry name" value="Integrase_dom_put"/>
</dbReference>
<dbReference type="SUPFAM" id="SSF53098">
    <property type="entry name" value="Ribonuclease H-like"/>
    <property type="match status" value="1"/>
</dbReference>
<accession>A0A9J7ZSB7</accession>
<name>A0A9J7ZSB7_CYPCA</name>
<protein>
    <recommendedName>
        <fullName evidence="1">Integrase core domain-containing protein</fullName>
    </recommendedName>
</protein>
<dbReference type="PANTHER" id="PTHR46791">
    <property type="entry name" value="EXPRESSED PROTEIN"/>
    <property type="match status" value="1"/>
</dbReference>
<organism evidence="2 3">
    <name type="scientific">Cyprinus carpio carpio</name>
    <dbReference type="NCBI Taxonomy" id="630221"/>
    <lineage>
        <taxon>Eukaryota</taxon>
        <taxon>Metazoa</taxon>
        <taxon>Chordata</taxon>
        <taxon>Craniata</taxon>
        <taxon>Vertebrata</taxon>
        <taxon>Euteleostomi</taxon>
        <taxon>Actinopterygii</taxon>
        <taxon>Neopterygii</taxon>
        <taxon>Teleostei</taxon>
        <taxon>Ostariophysi</taxon>
        <taxon>Cypriniformes</taxon>
        <taxon>Cyprinidae</taxon>
        <taxon>Cyprininae</taxon>
        <taxon>Cyprinus</taxon>
    </lineage>
</organism>
<evidence type="ECO:0000313" key="3">
    <source>
        <dbReference type="Proteomes" id="UP001108240"/>
    </source>
</evidence>
<dbReference type="AlphaFoldDB" id="A0A9J7ZSB7"/>
<dbReference type="Ensembl" id="ENSCCRT00000163082.1">
    <property type="protein sequence ID" value="ENSCCRP00000135322.1"/>
    <property type="gene ID" value="ENSCCRG00000062251.1"/>
</dbReference>
<dbReference type="Proteomes" id="UP001108240">
    <property type="component" value="Unplaced"/>
</dbReference>
<feature type="domain" description="Integrase core" evidence="1">
    <location>
        <begin position="216"/>
        <end position="400"/>
    </location>
</feature>
<evidence type="ECO:0000259" key="1">
    <source>
        <dbReference type="Pfam" id="PF24764"/>
    </source>
</evidence>
<reference evidence="2" key="1">
    <citation type="submission" date="2025-08" db="UniProtKB">
        <authorList>
            <consortium name="Ensembl"/>
        </authorList>
    </citation>
    <scope>IDENTIFICATION</scope>
</reference>
<dbReference type="PANTHER" id="PTHR46791:SF11">
    <property type="entry name" value="INTEGRASE CATALYTIC DOMAIN-CONTAINING PROTEIN"/>
    <property type="match status" value="1"/>
</dbReference>
<keyword evidence="3" id="KW-1185">Reference proteome</keyword>